<organism evidence="1 2">
    <name type="scientific">Pseudomonas jessenii</name>
    <dbReference type="NCBI Taxonomy" id="77298"/>
    <lineage>
        <taxon>Bacteria</taxon>
        <taxon>Pseudomonadati</taxon>
        <taxon>Pseudomonadota</taxon>
        <taxon>Gammaproteobacteria</taxon>
        <taxon>Pseudomonadales</taxon>
        <taxon>Pseudomonadaceae</taxon>
        <taxon>Pseudomonas</taxon>
    </lineage>
</organism>
<evidence type="ECO:0000313" key="1">
    <source>
        <dbReference type="EMBL" id="RDL13321.1"/>
    </source>
</evidence>
<accession>A0A370S0X5</accession>
<comment type="caution">
    <text evidence="1">The sequence shown here is derived from an EMBL/GenBank/DDBJ whole genome shotgun (WGS) entry which is preliminary data.</text>
</comment>
<reference evidence="1 2" key="1">
    <citation type="submission" date="2018-07" db="EMBL/GenBank/DDBJ databases">
        <title>Genome sequencing of rice bacterial endophytes.</title>
        <authorList>
            <person name="Venturi V."/>
        </authorList>
    </citation>
    <scope>NUCLEOTIDE SEQUENCE [LARGE SCALE GENOMIC DNA]</scope>
    <source>
        <strain evidence="1 2">E2333</strain>
    </source>
</reference>
<evidence type="ECO:0000313" key="2">
    <source>
        <dbReference type="Proteomes" id="UP000255365"/>
    </source>
</evidence>
<name>A0A370S0X5_PSEJE</name>
<dbReference type="Proteomes" id="UP000255365">
    <property type="component" value="Unassembled WGS sequence"/>
</dbReference>
<dbReference type="RefSeq" id="WP_115148419.1">
    <property type="nucleotide sequence ID" value="NZ_QRAV01000027.1"/>
</dbReference>
<protein>
    <submittedName>
        <fullName evidence="1">Uncharacterized protein</fullName>
    </submittedName>
</protein>
<dbReference type="EMBL" id="QRAV01000027">
    <property type="protein sequence ID" value="RDL13321.1"/>
    <property type="molecule type" value="Genomic_DNA"/>
</dbReference>
<gene>
    <name evidence="1" type="ORF">DEU51_12710</name>
</gene>
<sequence>MELTQSQGSEIVGSLRSIELSSTGEVSTLMANVRGVVDGERLTLAISTPMSSPEQNYSGVLSDKGLDLNLSGDAGLVSKVHFTRDSVENFNAESQRLAQTGQVIKAEKLKGARVDALNRSASALEASLDAYVKRANKQINDTPLFVTYFIQASKEIGAKLQHAQRLATGNDQQRLQAEGLLVQIEGSEPSIRNTSESIDGAIEDMVREAASLSARMTAFRGICLGDASSVHPGDIIPDMGPCKSLTAAVSRFEAVRGAVHECHERFQKVKAAAIAQLEAAWRAAGGAQ</sequence>
<proteinExistence type="predicted"/>
<dbReference type="AlphaFoldDB" id="A0A370S0X5"/>